<dbReference type="EMBL" id="CP098811">
    <property type="protein sequence ID" value="USJ28675.1"/>
    <property type="molecule type" value="Genomic_DNA"/>
</dbReference>
<sequence>MKIATLENNILAIVAGTFAATIAAEDIEPQFHALTHFPDRRAKSELADLAERLNQFAVHVVELWNEACAPIPEPEIETFACRHVELTRRFWAAEGRCMNWFITGPARFPVARNEKRMRISDARRADLKTHEAFARKAVRRKAFPHGAEDEPIRSGDPAALQRIMTRIEATALAIDQMKAANVIIRRMEKDLATEEDMVAAVVANTGLTEEAAARGIKLAPWQSRRGFSTTTSRAELRRLQQRLSVLARMKERGTRSQEIETSEGAIEIKENADIARIQLIFPDKPDDTTRRILKANGFRWSPSQGAWQRHLNEAGRYAAQRVLKAIIDASAA</sequence>
<evidence type="ECO:0000313" key="2">
    <source>
        <dbReference type="Proteomes" id="UP001055460"/>
    </source>
</evidence>
<reference evidence="1" key="1">
    <citation type="submission" date="2022-06" db="EMBL/GenBank/DDBJ databases">
        <title>Physiological and biochemical characterization and genomic elucidation of a strain of the genus Ensifer adhaerens M8 that combines arsenic oxidation and chromium reduction.</title>
        <authorList>
            <person name="Li X."/>
            <person name="Yu c."/>
        </authorList>
    </citation>
    <scope>NUCLEOTIDE SEQUENCE</scope>
    <source>
        <strain evidence="1">M8</strain>
        <plasmid evidence="1">pD</plasmid>
    </source>
</reference>
<evidence type="ECO:0000313" key="1">
    <source>
        <dbReference type="EMBL" id="USJ28675.1"/>
    </source>
</evidence>
<keyword evidence="1" id="KW-0614">Plasmid</keyword>
<geneLocation type="plasmid" evidence="1 2">
    <name>pD</name>
</geneLocation>
<organism evidence="1 2">
    <name type="scientific">Ensifer adhaerens</name>
    <name type="common">Sinorhizobium morelense</name>
    <dbReference type="NCBI Taxonomy" id="106592"/>
    <lineage>
        <taxon>Bacteria</taxon>
        <taxon>Pseudomonadati</taxon>
        <taxon>Pseudomonadota</taxon>
        <taxon>Alphaproteobacteria</taxon>
        <taxon>Hyphomicrobiales</taxon>
        <taxon>Rhizobiaceae</taxon>
        <taxon>Sinorhizobium/Ensifer group</taxon>
        <taxon>Ensifer</taxon>
    </lineage>
</organism>
<dbReference type="Proteomes" id="UP001055460">
    <property type="component" value="Plasmid pD"/>
</dbReference>
<accession>A0A9Q9DET0</accession>
<dbReference type="AlphaFoldDB" id="A0A9Q9DET0"/>
<protein>
    <submittedName>
        <fullName evidence="1">Uncharacterized protein</fullName>
    </submittedName>
</protein>
<proteinExistence type="predicted"/>
<gene>
    <name evidence="1" type="ORF">NE863_36310</name>
</gene>
<name>A0A9Q9DET0_ENSAD</name>
<dbReference type="RefSeq" id="WP_252161722.1">
    <property type="nucleotide sequence ID" value="NZ_CP098811.1"/>
</dbReference>